<reference evidence="1 3" key="1">
    <citation type="submission" date="2013-02" db="EMBL/GenBank/DDBJ databases">
        <title>The Genome Sequence of Enterococcus malodoratus ATCC_43197.</title>
        <authorList>
            <consortium name="The Broad Institute Genome Sequencing Platform"/>
            <consortium name="The Broad Institute Genome Sequencing Center for Infectious Disease"/>
            <person name="Earl A.M."/>
            <person name="Gilmore M.S."/>
            <person name="Lebreton F."/>
            <person name="Walker B."/>
            <person name="Young S.K."/>
            <person name="Zeng Q."/>
            <person name="Gargeya S."/>
            <person name="Fitzgerald M."/>
            <person name="Haas B."/>
            <person name="Abouelleil A."/>
            <person name="Alvarado L."/>
            <person name="Arachchi H.M."/>
            <person name="Berlin A.M."/>
            <person name="Chapman S.B."/>
            <person name="Dewar J."/>
            <person name="Goldberg J."/>
            <person name="Griggs A."/>
            <person name="Gujja S."/>
            <person name="Hansen M."/>
            <person name="Howarth C."/>
            <person name="Imamovic A."/>
            <person name="Larimer J."/>
            <person name="McCowan C."/>
            <person name="Murphy C."/>
            <person name="Neiman D."/>
            <person name="Pearson M."/>
            <person name="Priest M."/>
            <person name="Roberts A."/>
            <person name="Saif S."/>
            <person name="Shea T."/>
            <person name="Sisk P."/>
            <person name="Sykes S."/>
            <person name="Wortman J."/>
            <person name="Nusbaum C."/>
            <person name="Birren B."/>
        </authorList>
    </citation>
    <scope>NUCLEOTIDE SEQUENCE [LARGE SCALE GENOMIC DNA]</scope>
    <source>
        <strain evidence="1 3">ATCC 43197</strain>
    </source>
</reference>
<sequence>MGFILQHEELKNYLKERNLLFGSDKIVYAQLPAENYAWLSITTKSIVILQVDMFGRLVKEGELVLNAEQTAFRFMENTFASYNFIAKENEKNEEFFIFKISKRILGNKQHKRDLEDLKQLYIKK</sequence>
<dbReference type="EMBL" id="AJAK01000028">
    <property type="protein sequence ID" value="EOH72835.1"/>
    <property type="molecule type" value="Genomic_DNA"/>
</dbReference>
<evidence type="ECO:0008006" key="5">
    <source>
        <dbReference type="Google" id="ProtNLM"/>
    </source>
</evidence>
<accession>R2QMH9</accession>
<evidence type="ECO:0000313" key="2">
    <source>
        <dbReference type="EMBL" id="EOT67383.1"/>
    </source>
</evidence>
<evidence type="ECO:0000313" key="4">
    <source>
        <dbReference type="Proteomes" id="UP000014148"/>
    </source>
</evidence>
<comment type="caution">
    <text evidence="1">The sequence shown here is derived from an EMBL/GenBank/DDBJ whole genome shotgun (WGS) entry which is preliminary data.</text>
</comment>
<dbReference type="OrthoDB" id="9906698at2"/>
<dbReference type="GeneID" id="79786330"/>
<name>R2QMH9_9ENTE</name>
<dbReference type="AlphaFoldDB" id="R2QMH9"/>
<proteinExistence type="predicted"/>
<gene>
    <name evidence="2" type="ORF">I585_02904</name>
    <name evidence="1" type="ORF">UAI_03719</name>
</gene>
<dbReference type="Proteomes" id="UP000014148">
    <property type="component" value="Unassembled WGS sequence"/>
</dbReference>
<protein>
    <recommendedName>
        <fullName evidence="5">YokE-like PH domain-containing protein</fullName>
    </recommendedName>
</protein>
<dbReference type="Proteomes" id="UP000013783">
    <property type="component" value="Unassembled WGS sequence"/>
</dbReference>
<keyword evidence="4" id="KW-1185">Reference proteome</keyword>
<evidence type="ECO:0000313" key="3">
    <source>
        <dbReference type="Proteomes" id="UP000013783"/>
    </source>
</evidence>
<dbReference type="EMBL" id="ASWA01000003">
    <property type="protein sequence ID" value="EOT67383.1"/>
    <property type="molecule type" value="Genomic_DNA"/>
</dbReference>
<dbReference type="RefSeq" id="WP_010742496.1">
    <property type="nucleotide sequence ID" value="NZ_KB946251.1"/>
</dbReference>
<evidence type="ECO:0000313" key="1">
    <source>
        <dbReference type="EMBL" id="EOH72835.1"/>
    </source>
</evidence>
<reference evidence="2 4" key="2">
    <citation type="submission" date="2013-03" db="EMBL/GenBank/DDBJ databases">
        <title>The Genome Sequence of Enterococcus malodoratus ATCC_43197 (PacBio/Illumina hybrid assembly).</title>
        <authorList>
            <consortium name="The Broad Institute Genomics Platform"/>
            <consortium name="The Broad Institute Genome Sequencing Center for Infectious Disease"/>
            <person name="Earl A."/>
            <person name="Russ C."/>
            <person name="Gilmore M."/>
            <person name="Surin D."/>
            <person name="Walker B."/>
            <person name="Young S."/>
            <person name="Zeng Q."/>
            <person name="Gargeya S."/>
            <person name="Fitzgerald M."/>
            <person name="Haas B."/>
            <person name="Abouelleil A."/>
            <person name="Allen A.W."/>
            <person name="Alvarado L."/>
            <person name="Arachchi H.M."/>
            <person name="Berlin A.M."/>
            <person name="Chapman S.B."/>
            <person name="Gainer-Dewar J."/>
            <person name="Goldberg J."/>
            <person name="Griggs A."/>
            <person name="Gujja S."/>
            <person name="Hansen M."/>
            <person name="Howarth C."/>
            <person name="Imamovic A."/>
            <person name="Ireland A."/>
            <person name="Larimer J."/>
            <person name="McCowan C."/>
            <person name="Murphy C."/>
            <person name="Pearson M."/>
            <person name="Poon T.W."/>
            <person name="Priest M."/>
            <person name="Roberts A."/>
            <person name="Saif S."/>
            <person name="Shea T."/>
            <person name="Sisk P."/>
            <person name="Sykes S."/>
            <person name="Wortman J."/>
            <person name="Nusbaum C."/>
            <person name="Birren B."/>
        </authorList>
    </citation>
    <scope>NUCLEOTIDE SEQUENCE [LARGE SCALE GENOMIC DNA]</scope>
    <source>
        <strain evidence="2 4">ATCC 43197</strain>
    </source>
</reference>
<organism evidence="1 3">
    <name type="scientific">Enterococcus malodoratus ATCC 43197</name>
    <dbReference type="NCBI Taxonomy" id="1158601"/>
    <lineage>
        <taxon>Bacteria</taxon>
        <taxon>Bacillati</taxon>
        <taxon>Bacillota</taxon>
        <taxon>Bacilli</taxon>
        <taxon>Lactobacillales</taxon>
        <taxon>Enterococcaceae</taxon>
        <taxon>Enterococcus</taxon>
    </lineage>
</organism>
<dbReference type="PATRIC" id="fig|1158601.3.peg.3690"/>
<dbReference type="STRING" id="71451.RV07_GL002698"/>